<dbReference type="InterPro" id="IPR007197">
    <property type="entry name" value="rSAM"/>
</dbReference>
<comment type="function">
    <text evidence="2">Probably acts as a heme chaperone, transferring heme to an unknown acceptor. Binds one molecule of heme per monomer, possibly covalently. Binds 1 [4Fe-4S] cluster. The cluster is coordinated with 3 cysteines and an exchangeable S-adenosyl-L-methionine.</text>
</comment>
<dbReference type="GO" id="GO:0004109">
    <property type="term" value="F:coproporphyrinogen oxidase activity"/>
    <property type="evidence" value="ECO:0007669"/>
    <property type="project" value="InterPro"/>
</dbReference>
<organism evidence="4 5">
    <name type="scientific">Prolixibacter denitrificans</name>
    <dbReference type="NCBI Taxonomy" id="1541063"/>
    <lineage>
        <taxon>Bacteria</taxon>
        <taxon>Pseudomonadati</taxon>
        <taxon>Bacteroidota</taxon>
        <taxon>Bacteroidia</taxon>
        <taxon>Marinilabiliales</taxon>
        <taxon>Prolixibacteraceae</taxon>
        <taxon>Prolixibacter</taxon>
    </lineage>
</organism>
<evidence type="ECO:0000259" key="3">
    <source>
        <dbReference type="PROSITE" id="PS51918"/>
    </source>
</evidence>
<keyword evidence="2" id="KW-0143">Chaperone</keyword>
<dbReference type="SFLD" id="SFLDS00029">
    <property type="entry name" value="Radical_SAM"/>
    <property type="match status" value="1"/>
</dbReference>
<comment type="subcellular location">
    <subcellularLocation>
        <location evidence="2">Cytoplasm</location>
    </subcellularLocation>
</comment>
<dbReference type="InterPro" id="IPR004559">
    <property type="entry name" value="HemW-like"/>
</dbReference>
<dbReference type="EMBL" id="PYGC01000002">
    <property type="protein sequence ID" value="PSK84375.1"/>
    <property type="molecule type" value="Genomic_DNA"/>
</dbReference>
<keyword evidence="2" id="KW-0408">Iron</keyword>
<reference evidence="4 5" key="1">
    <citation type="submission" date="2018-03" db="EMBL/GenBank/DDBJ databases">
        <title>Genomic Encyclopedia of Archaeal and Bacterial Type Strains, Phase II (KMG-II): from individual species to whole genera.</title>
        <authorList>
            <person name="Goeker M."/>
        </authorList>
    </citation>
    <scope>NUCLEOTIDE SEQUENCE [LARGE SCALE GENOMIC DNA]</scope>
    <source>
        <strain evidence="4 5">DSM 27267</strain>
    </source>
</reference>
<keyword evidence="2" id="KW-0349">Heme</keyword>
<dbReference type="PANTHER" id="PTHR13932">
    <property type="entry name" value="COPROPORPHYRINIGEN III OXIDASE"/>
    <property type="match status" value="1"/>
</dbReference>
<evidence type="ECO:0000256" key="2">
    <source>
        <dbReference type="RuleBase" id="RU364116"/>
    </source>
</evidence>
<sequence>MAGIYFHIPFCKTHCHYCDFHTSCRLADLPGVMEAEFKELSLRRNYLGDEIVDTIYLGGGTPSLLRLEYLKKIQESVHSLFKVSNEAEWTIEANPDDLEQKYLYDLQKSGFNRLSIGTQSFDEEILKYLNRRHNAQQSVRSVLLAREAGFQNISADLIYGIPGLSKEAWERSVDTVVDLDVEHVSAYHLTYHEGTVLYQRLQDGKLSEVPDEVSLEQYEYLVSALKNAGYEHYEVSNFAKPGYYSRHNSAYWKEKKYLGIGPSAHSYDGLSRQWNIRSNPQYVQLINENQKFFDIEELSEVDRYNDYIITSLRTIWGIDIRKIETEWNSELGRHFHKSLAKYRGTDLVFVENDIFRLTEKGIFVSDRIMEDFFYA</sequence>
<dbReference type="SFLD" id="SFLDF00288">
    <property type="entry name" value="HemN-like__clustered_with_nucl"/>
    <property type="match status" value="1"/>
</dbReference>
<dbReference type="PROSITE" id="PS51918">
    <property type="entry name" value="RADICAL_SAM"/>
    <property type="match status" value="1"/>
</dbReference>
<feature type="domain" description="Radical SAM core" evidence="3">
    <location>
        <begin position="1"/>
        <end position="231"/>
    </location>
</feature>
<dbReference type="OrthoDB" id="9808022at2"/>
<dbReference type="InterPro" id="IPR010723">
    <property type="entry name" value="HemN_C"/>
</dbReference>
<comment type="caution">
    <text evidence="4">The sequence shown here is derived from an EMBL/GenBank/DDBJ whole genome shotgun (WGS) entry which is preliminary data.</text>
</comment>
<dbReference type="InterPro" id="IPR034505">
    <property type="entry name" value="Coproporphyrinogen-III_oxidase"/>
</dbReference>
<dbReference type="NCBIfam" id="TIGR00539">
    <property type="entry name" value="hemN_rel"/>
    <property type="match status" value="1"/>
</dbReference>
<accession>A0A2P8CHC3</accession>
<dbReference type="CDD" id="cd01335">
    <property type="entry name" value="Radical_SAM"/>
    <property type="match status" value="1"/>
</dbReference>
<dbReference type="SFLD" id="SFLDG01082">
    <property type="entry name" value="B12-binding_domain_containing"/>
    <property type="match status" value="1"/>
</dbReference>
<dbReference type="PANTHER" id="PTHR13932:SF5">
    <property type="entry name" value="RADICAL S-ADENOSYL METHIONINE DOMAIN-CONTAINING PROTEIN 1, MITOCHONDRIAL"/>
    <property type="match status" value="1"/>
</dbReference>
<evidence type="ECO:0000313" key="4">
    <source>
        <dbReference type="EMBL" id="PSK84375.1"/>
    </source>
</evidence>
<keyword evidence="2" id="KW-0479">Metal-binding</keyword>
<dbReference type="RefSeq" id="WP_106540977.1">
    <property type="nucleotide sequence ID" value="NZ_BLAU01000001.1"/>
</dbReference>
<evidence type="ECO:0000256" key="1">
    <source>
        <dbReference type="ARBA" id="ARBA00006100"/>
    </source>
</evidence>
<dbReference type="SMART" id="SM00729">
    <property type="entry name" value="Elp3"/>
    <property type="match status" value="1"/>
</dbReference>
<dbReference type="Gene3D" id="3.30.750.200">
    <property type="match status" value="1"/>
</dbReference>
<keyword evidence="2" id="KW-0963">Cytoplasm</keyword>
<proteinExistence type="inferred from homology"/>
<evidence type="ECO:0000313" key="5">
    <source>
        <dbReference type="Proteomes" id="UP000240621"/>
    </source>
</evidence>
<dbReference type="SUPFAM" id="SSF102114">
    <property type="entry name" value="Radical SAM enzymes"/>
    <property type="match status" value="1"/>
</dbReference>
<dbReference type="SFLD" id="SFLDF00562">
    <property type="entry name" value="HemN-like__clustered_with_heat"/>
    <property type="match status" value="1"/>
</dbReference>
<dbReference type="GO" id="GO:0051539">
    <property type="term" value="F:4 iron, 4 sulfur cluster binding"/>
    <property type="evidence" value="ECO:0007669"/>
    <property type="project" value="UniProtKB-UniRule"/>
</dbReference>
<keyword evidence="2" id="KW-0949">S-adenosyl-L-methionine</keyword>
<dbReference type="GO" id="GO:0006779">
    <property type="term" value="P:porphyrin-containing compound biosynthetic process"/>
    <property type="evidence" value="ECO:0007669"/>
    <property type="project" value="InterPro"/>
</dbReference>
<dbReference type="AlphaFoldDB" id="A0A2P8CHC3"/>
<dbReference type="Proteomes" id="UP000240621">
    <property type="component" value="Unassembled WGS sequence"/>
</dbReference>
<dbReference type="SFLD" id="SFLDG01065">
    <property type="entry name" value="anaerobic_coproporphyrinogen-I"/>
    <property type="match status" value="1"/>
</dbReference>
<dbReference type="Pfam" id="PF06969">
    <property type="entry name" value="HemN_C"/>
    <property type="match status" value="1"/>
</dbReference>
<comment type="similarity">
    <text evidence="1">Belongs to the anaerobic coproporphyrinogen-III oxidase family. HemW subfamily.</text>
</comment>
<dbReference type="Pfam" id="PF04055">
    <property type="entry name" value="Radical_SAM"/>
    <property type="match status" value="1"/>
</dbReference>
<dbReference type="InterPro" id="IPR058240">
    <property type="entry name" value="rSAM_sf"/>
</dbReference>
<dbReference type="GO" id="GO:0046872">
    <property type="term" value="F:metal ion binding"/>
    <property type="evidence" value="ECO:0007669"/>
    <property type="project" value="UniProtKB-UniRule"/>
</dbReference>
<keyword evidence="2" id="KW-0411">Iron-sulfur</keyword>
<name>A0A2P8CHC3_9BACT</name>
<dbReference type="InterPro" id="IPR006638">
    <property type="entry name" value="Elp3/MiaA/NifB-like_rSAM"/>
</dbReference>
<dbReference type="GO" id="GO:0005737">
    <property type="term" value="C:cytoplasm"/>
    <property type="evidence" value="ECO:0007669"/>
    <property type="project" value="UniProtKB-SubCell"/>
</dbReference>
<keyword evidence="2" id="KW-0004">4Fe-4S</keyword>
<gene>
    <name evidence="4" type="ORF">CLV93_102161</name>
</gene>
<protein>
    <recommendedName>
        <fullName evidence="2">Heme chaperone HemW</fullName>
    </recommendedName>
</protein>